<keyword evidence="1" id="KW-0812">Transmembrane</keyword>
<accession>A0A0K2UDX4</accession>
<proteinExistence type="predicted"/>
<dbReference type="EMBL" id="HACA01019087">
    <property type="protein sequence ID" value="CDW36448.1"/>
    <property type="molecule type" value="Transcribed_RNA"/>
</dbReference>
<keyword evidence="1" id="KW-0472">Membrane</keyword>
<feature type="transmembrane region" description="Helical" evidence="1">
    <location>
        <begin position="21"/>
        <end position="41"/>
    </location>
</feature>
<dbReference type="AlphaFoldDB" id="A0A0K2UDX4"/>
<reference evidence="2" key="1">
    <citation type="submission" date="2014-05" db="EMBL/GenBank/DDBJ databases">
        <authorList>
            <person name="Chronopoulou M."/>
        </authorList>
    </citation>
    <scope>NUCLEOTIDE SEQUENCE</scope>
    <source>
        <tissue evidence="2">Whole organism</tissue>
    </source>
</reference>
<organism evidence="2">
    <name type="scientific">Lepeophtheirus salmonis</name>
    <name type="common">Salmon louse</name>
    <name type="synonym">Caligus salmonis</name>
    <dbReference type="NCBI Taxonomy" id="72036"/>
    <lineage>
        <taxon>Eukaryota</taxon>
        <taxon>Metazoa</taxon>
        <taxon>Ecdysozoa</taxon>
        <taxon>Arthropoda</taxon>
        <taxon>Crustacea</taxon>
        <taxon>Multicrustacea</taxon>
        <taxon>Hexanauplia</taxon>
        <taxon>Copepoda</taxon>
        <taxon>Siphonostomatoida</taxon>
        <taxon>Caligidae</taxon>
        <taxon>Lepeophtheirus</taxon>
    </lineage>
</organism>
<feature type="non-terminal residue" evidence="2">
    <location>
        <position position="1"/>
    </location>
</feature>
<evidence type="ECO:0000256" key="1">
    <source>
        <dbReference type="SAM" id="Phobius"/>
    </source>
</evidence>
<evidence type="ECO:0000313" key="2">
    <source>
        <dbReference type="EMBL" id="CDW36448.1"/>
    </source>
</evidence>
<keyword evidence="1" id="KW-1133">Transmembrane helix</keyword>
<sequence length="42" mass="5015">DGVFLSAFILRNIKITFIIRNSLFCSLKIFLFLKPFLYIYLI</sequence>
<name>A0A0K2UDX4_LEPSM</name>
<protein>
    <submittedName>
        <fullName evidence="2">Uncharacterized protein</fullName>
    </submittedName>
</protein>